<evidence type="ECO:0000259" key="3">
    <source>
        <dbReference type="Pfam" id="PF20177"/>
    </source>
</evidence>
<gene>
    <name evidence="4" type="ORF">UFOPK3752_00128</name>
    <name evidence="5" type="ORF">UFOPK4150_01947</name>
</gene>
<evidence type="ECO:0000313" key="5">
    <source>
        <dbReference type="EMBL" id="CAB5038101.1"/>
    </source>
</evidence>
<keyword evidence="2" id="KW-1133">Transmembrane helix</keyword>
<feature type="domain" description="DUF6542" evidence="3">
    <location>
        <begin position="86"/>
        <end position="203"/>
    </location>
</feature>
<reference evidence="4" key="1">
    <citation type="submission" date="2020-05" db="EMBL/GenBank/DDBJ databases">
        <authorList>
            <person name="Chiriac C."/>
            <person name="Salcher M."/>
            <person name="Ghai R."/>
            <person name="Kavagutti S V."/>
        </authorList>
    </citation>
    <scope>NUCLEOTIDE SEQUENCE</scope>
</reference>
<dbReference type="EMBL" id="CAFBPU010000050">
    <property type="protein sequence ID" value="CAB5038101.1"/>
    <property type="molecule type" value="Genomic_DNA"/>
</dbReference>
<dbReference type="EMBL" id="CAFBND010000003">
    <property type="protein sequence ID" value="CAB4925941.1"/>
    <property type="molecule type" value="Genomic_DNA"/>
</dbReference>
<name>A0A6J7I5J3_9ZZZZ</name>
<feature type="transmembrane region" description="Helical" evidence="2">
    <location>
        <begin position="112"/>
        <end position="131"/>
    </location>
</feature>
<sequence>MSNDQIPDLHAVDDQDSDESDDPGAPSSLPEAALAAPIATGRLYRSAGAEGSASLDAIPAIDSPETNRSADPSTGAVGRPGFAVTGLAYSGVVVVLTSATVLVAFADALLHGKIGVVTGVALAISSLYAALVVRRTDIWAAVFVPPLAFLAATVTAGQLTLDKTGSLLVREGYTFALTLAVNAPWIVGTTLMCLVVVLIRRLRRERP</sequence>
<protein>
    <submittedName>
        <fullName evidence="4">Unannotated protein</fullName>
    </submittedName>
</protein>
<accession>A0A6J7I5J3</accession>
<feature type="transmembrane region" description="Helical" evidence="2">
    <location>
        <begin position="173"/>
        <end position="199"/>
    </location>
</feature>
<organism evidence="4">
    <name type="scientific">freshwater metagenome</name>
    <dbReference type="NCBI Taxonomy" id="449393"/>
    <lineage>
        <taxon>unclassified sequences</taxon>
        <taxon>metagenomes</taxon>
        <taxon>ecological metagenomes</taxon>
    </lineage>
</organism>
<evidence type="ECO:0000256" key="2">
    <source>
        <dbReference type="SAM" id="Phobius"/>
    </source>
</evidence>
<proteinExistence type="predicted"/>
<keyword evidence="2" id="KW-0812">Transmembrane</keyword>
<feature type="transmembrane region" description="Helical" evidence="2">
    <location>
        <begin position="87"/>
        <end position="106"/>
    </location>
</feature>
<keyword evidence="2" id="KW-0472">Membrane</keyword>
<feature type="region of interest" description="Disordered" evidence="1">
    <location>
        <begin position="1"/>
        <end position="31"/>
    </location>
</feature>
<dbReference type="AlphaFoldDB" id="A0A6J7I5J3"/>
<dbReference type="InterPro" id="IPR046672">
    <property type="entry name" value="DUF6542"/>
</dbReference>
<dbReference type="Pfam" id="PF20177">
    <property type="entry name" value="DUF6542"/>
    <property type="match status" value="1"/>
</dbReference>
<evidence type="ECO:0000313" key="4">
    <source>
        <dbReference type="EMBL" id="CAB4925941.1"/>
    </source>
</evidence>
<evidence type="ECO:0000256" key="1">
    <source>
        <dbReference type="SAM" id="MobiDB-lite"/>
    </source>
</evidence>
<feature type="transmembrane region" description="Helical" evidence="2">
    <location>
        <begin position="138"/>
        <end position="161"/>
    </location>
</feature>